<dbReference type="Proteomes" id="UP001642540">
    <property type="component" value="Unassembled WGS sequence"/>
</dbReference>
<gene>
    <name evidence="1" type="ORF">ODALV1_LOCUS15713</name>
</gene>
<evidence type="ECO:0000313" key="1">
    <source>
        <dbReference type="EMBL" id="CAL8112585.1"/>
    </source>
</evidence>
<accession>A0ABP1R286</accession>
<comment type="caution">
    <text evidence="1">The sequence shown here is derived from an EMBL/GenBank/DDBJ whole genome shotgun (WGS) entry which is preliminary data.</text>
</comment>
<evidence type="ECO:0000313" key="2">
    <source>
        <dbReference type="Proteomes" id="UP001642540"/>
    </source>
</evidence>
<protein>
    <submittedName>
        <fullName evidence="1">Uncharacterized protein</fullName>
    </submittedName>
</protein>
<name>A0ABP1R286_9HEXA</name>
<dbReference type="EMBL" id="CAXLJM020000048">
    <property type="protein sequence ID" value="CAL8112585.1"/>
    <property type="molecule type" value="Genomic_DNA"/>
</dbReference>
<proteinExistence type="predicted"/>
<reference evidence="1 2" key="1">
    <citation type="submission" date="2024-08" db="EMBL/GenBank/DDBJ databases">
        <authorList>
            <person name="Cucini C."/>
            <person name="Frati F."/>
        </authorList>
    </citation>
    <scope>NUCLEOTIDE SEQUENCE [LARGE SCALE GENOMIC DNA]</scope>
</reference>
<keyword evidence="2" id="KW-1185">Reference proteome</keyword>
<organism evidence="1 2">
    <name type="scientific">Orchesella dallaii</name>
    <dbReference type="NCBI Taxonomy" id="48710"/>
    <lineage>
        <taxon>Eukaryota</taxon>
        <taxon>Metazoa</taxon>
        <taxon>Ecdysozoa</taxon>
        <taxon>Arthropoda</taxon>
        <taxon>Hexapoda</taxon>
        <taxon>Collembola</taxon>
        <taxon>Entomobryomorpha</taxon>
        <taxon>Entomobryoidea</taxon>
        <taxon>Orchesellidae</taxon>
        <taxon>Orchesellinae</taxon>
        <taxon>Orchesella</taxon>
    </lineage>
</organism>
<sequence length="171" mass="19135">MSTVLTRSKRQAISTCQRKTCSNGVCRHQSYTGANPPSWCANVHPHKKQIKCSWSHTCGRGKNCELTNSNCGQTYEDLRPGRPEPKSTFNFDCDRRTCSVTTCKGRSCAAPYYMTASDFQQRFVNALPKCSDVERRRGKRSPAAVQGLLGYCCDIQERWGGMIGTVRPIRG</sequence>